<sequence length="120" mass="14530">MFEDLAVLEAYHVYGDQWDKITKLLKRRTVEQIITRFYEVIQKPNKKFIFFENEWRSPIVVKFLSTKAQEVLDGLKNQRFYIEIVPVQPISGEDETTQHEVKIFSSTRLIYVEKRYRIRK</sequence>
<dbReference type="Gene3D" id="1.10.10.60">
    <property type="entry name" value="Homeodomain-like"/>
    <property type="match status" value="1"/>
</dbReference>
<evidence type="ECO:0000256" key="1">
    <source>
        <dbReference type="ARBA" id="ARBA00004123"/>
    </source>
</evidence>
<dbReference type="SUPFAM" id="SSF46689">
    <property type="entry name" value="Homeodomain-like"/>
    <property type="match status" value="1"/>
</dbReference>
<dbReference type="GO" id="GO:0005634">
    <property type="term" value="C:nucleus"/>
    <property type="evidence" value="ECO:0007669"/>
    <property type="project" value="UniProtKB-SubCell"/>
</dbReference>
<proteinExistence type="predicted"/>
<feature type="domain" description="SANT" evidence="2">
    <location>
        <begin position="1"/>
        <end position="45"/>
    </location>
</feature>
<dbReference type="Pfam" id="PF00249">
    <property type="entry name" value="Myb_DNA-binding"/>
    <property type="match status" value="1"/>
</dbReference>
<evidence type="ECO:0000313" key="4">
    <source>
        <dbReference type="Proteomes" id="UP001497623"/>
    </source>
</evidence>
<keyword evidence="4" id="KW-1185">Reference proteome</keyword>
<gene>
    <name evidence="3" type="ORF">MNOR_LOCUS39765</name>
</gene>
<comment type="caution">
    <text evidence="3">The sequence shown here is derived from an EMBL/GenBank/DDBJ whole genome shotgun (WGS) entry which is preliminary data.</text>
</comment>
<protein>
    <recommendedName>
        <fullName evidence="2">SANT domain-containing protein</fullName>
    </recommendedName>
</protein>
<comment type="subcellular location">
    <subcellularLocation>
        <location evidence="1">Nucleus</location>
    </subcellularLocation>
</comment>
<accession>A0AAV2SRS7</accession>
<feature type="non-terminal residue" evidence="3">
    <location>
        <position position="120"/>
    </location>
</feature>
<reference evidence="3 4" key="1">
    <citation type="submission" date="2024-05" db="EMBL/GenBank/DDBJ databases">
        <authorList>
            <person name="Wallberg A."/>
        </authorList>
    </citation>
    <scope>NUCLEOTIDE SEQUENCE [LARGE SCALE GENOMIC DNA]</scope>
</reference>
<evidence type="ECO:0000313" key="3">
    <source>
        <dbReference type="EMBL" id="CAL4230685.1"/>
    </source>
</evidence>
<dbReference type="AlphaFoldDB" id="A0AAV2SRS7"/>
<dbReference type="InterPro" id="IPR001005">
    <property type="entry name" value="SANT/Myb"/>
</dbReference>
<dbReference type="PROSITE" id="PS51293">
    <property type="entry name" value="SANT"/>
    <property type="match status" value="1"/>
</dbReference>
<evidence type="ECO:0000259" key="2">
    <source>
        <dbReference type="PROSITE" id="PS51293"/>
    </source>
</evidence>
<organism evidence="3 4">
    <name type="scientific">Meganyctiphanes norvegica</name>
    <name type="common">Northern krill</name>
    <name type="synonym">Thysanopoda norvegica</name>
    <dbReference type="NCBI Taxonomy" id="48144"/>
    <lineage>
        <taxon>Eukaryota</taxon>
        <taxon>Metazoa</taxon>
        <taxon>Ecdysozoa</taxon>
        <taxon>Arthropoda</taxon>
        <taxon>Crustacea</taxon>
        <taxon>Multicrustacea</taxon>
        <taxon>Malacostraca</taxon>
        <taxon>Eumalacostraca</taxon>
        <taxon>Eucarida</taxon>
        <taxon>Euphausiacea</taxon>
        <taxon>Euphausiidae</taxon>
        <taxon>Meganyctiphanes</taxon>
    </lineage>
</organism>
<dbReference type="EMBL" id="CAXKWB010108556">
    <property type="protein sequence ID" value="CAL4230685.1"/>
    <property type="molecule type" value="Genomic_DNA"/>
</dbReference>
<name>A0AAV2SRS7_MEGNR</name>
<dbReference type="InterPro" id="IPR017884">
    <property type="entry name" value="SANT_dom"/>
</dbReference>
<dbReference type="Proteomes" id="UP001497623">
    <property type="component" value="Unassembled WGS sequence"/>
</dbReference>
<dbReference type="InterPro" id="IPR009057">
    <property type="entry name" value="Homeodomain-like_sf"/>
</dbReference>
<dbReference type="CDD" id="cd00167">
    <property type="entry name" value="SANT"/>
    <property type="match status" value="1"/>
</dbReference>